<dbReference type="GO" id="GO:0006935">
    <property type="term" value="P:chemotaxis"/>
    <property type="evidence" value="ECO:0007669"/>
    <property type="project" value="UniProtKB-KW"/>
</dbReference>
<keyword evidence="7 10" id="KW-0283">Flagellar rotation</keyword>
<keyword evidence="8 10" id="KW-1133">Transmembrane helix</keyword>
<comment type="similarity">
    <text evidence="3 10">Belongs to the FliL family.</text>
</comment>
<dbReference type="InterPro" id="IPR005503">
    <property type="entry name" value="FliL"/>
</dbReference>
<dbReference type="GO" id="GO:0009425">
    <property type="term" value="C:bacterial-type flagellum basal body"/>
    <property type="evidence" value="ECO:0007669"/>
    <property type="project" value="InterPro"/>
</dbReference>
<dbReference type="Pfam" id="PF03748">
    <property type="entry name" value="FliL"/>
    <property type="match status" value="1"/>
</dbReference>
<evidence type="ECO:0000256" key="2">
    <source>
        <dbReference type="ARBA" id="ARBA00004162"/>
    </source>
</evidence>
<gene>
    <name evidence="11" type="ORF">skT53_02540</name>
</gene>
<dbReference type="EMBL" id="AP023366">
    <property type="protein sequence ID" value="BCJ85269.1"/>
    <property type="molecule type" value="Genomic_DNA"/>
</dbReference>
<reference evidence="11 12" key="1">
    <citation type="submission" date="2020-08" db="EMBL/GenBank/DDBJ databases">
        <title>Complete Genome Sequence of Effusibacillus dendaii Strain skT53, Isolated from Farmland soil.</title>
        <authorList>
            <person name="Konishi T."/>
            <person name="Kawasaki H."/>
        </authorList>
    </citation>
    <scope>NUCLEOTIDE SEQUENCE [LARGE SCALE GENOMIC DNA]</scope>
    <source>
        <strain evidence="12">skT53</strain>
    </source>
</reference>
<dbReference type="PANTHER" id="PTHR35091">
    <property type="entry name" value="FLAGELLAR PROTEIN FLIL"/>
    <property type="match status" value="1"/>
</dbReference>
<keyword evidence="9 10" id="KW-0472">Membrane</keyword>
<evidence type="ECO:0000256" key="6">
    <source>
        <dbReference type="ARBA" id="ARBA00022692"/>
    </source>
</evidence>
<evidence type="ECO:0000256" key="7">
    <source>
        <dbReference type="ARBA" id="ARBA00022779"/>
    </source>
</evidence>
<dbReference type="GO" id="GO:0071978">
    <property type="term" value="P:bacterial-type flagellum-dependent swarming motility"/>
    <property type="evidence" value="ECO:0007669"/>
    <property type="project" value="TreeGrafter"/>
</dbReference>
<feature type="transmembrane region" description="Helical" evidence="10">
    <location>
        <begin position="6"/>
        <end position="32"/>
    </location>
</feature>
<keyword evidence="5 10" id="KW-0145">Chemotaxis</keyword>
<evidence type="ECO:0000313" key="11">
    <source>
        <dbReference type="EMBL" id="BCJ85269.1"/>
    </source>
</evidence>
<dbReference type="AlphaFoldDB" id="A0A7I8D8C5"/>
<dbReference type="PANTHER" id="PTHR35091:SF2">
    <property type="entry name" value="FLAGELLAR PROTEIN FLIL"/>
    <property type="match status" value="1"/>
</dbReference>
<keyword evidence="6 10" id="KW-0812">Transmembrane</keyword>
<dbReference type="RefSeq" id="WP_200759411.1">
    <property type="nucleotide sequence ID" value="NZ_AP023366.1"/>
</dbReference>
<comment type="subcellular location">
    <subcellularLocation>
        <location evidence="2">Cell membrane</location>
        <topology evidence="2">Single-pass membrane protein</topology>
    </subcellularLocation>
</comment>
<dbReference type="Proteomes" id="UP000593802">
    <property type="component" value="Chromosome"/>
</dbReference>
<keyword evidence="12" id="KW-1185">Reference proteome</keyword>
<name>A0A7I8D8C5_9BACL</name>
<proteinExistence type="inferred from homology"/>
<evidence type="ECO:0000256" key="8">
    <source>
        <dbReference type="ARBA" id="ARBA00022989"/>
    </source>
</evidence>
<evidence type="ECO:0000256" key="1">
    <source>
        <dbReference type="ARBA" id="ARBA00002254"/>
    </source>
</evidence>
<organism evidence="11 12">
    <name type="scientific">Effusibacillus dendaii</name>
    <dbReference type="NCBI Taxonomy" id="2743772"/>
    <lineage>
        <taxon>Bacteria</taxon>
        <taxon>Bacillati</taxon>
        <taxon>Bacillota</taxon>
        <taxon>Bacilli</taxon>
        <taxon>Bacillales</taxon>
        <taxon>Alicyclobacillaceae</taxon>
        <taxon>Effusibacillus</taxon>
    </lineage>
</organism>
<sequence>MFQNRLFNIALIIIISIAMLGVVAIVGLQYIGSAQNQPKAPKPVAADKLAATQFQVEKITTNLAGSSLIQIQVYLQVDGSKAMDELNLRKVQVKDTITQILHTTTHVDLQKTEGVQLLKQHIKDAVNQYLQNGKVIDVYIPDIVIQ</sequence>
<evidence type="ECO:0000256" key="4">
    <source>
        <dbReference type="ARBA" id="ARBA00022475"/>
    </source>
</evidence>
<protein>
    <recommendedName>
        <fullName evidence="10">Flagellar protein FliL</fullName>
    </recommendedName>
</protein>
<dbReference type="KEGG" id="eff:skT53_02540"/>
<dbReference type="GO" id="GO:0005886">
    <property type="term" value="C:plasma membrane"/>
    <property type="evidence" value="ECO:0007669"/>
    <property type="project" value="UniProtKB-SubCell"/>
</dbReference>
<evidence type="ECO:0000256" key="5">
    <source>
        <dbReference type="ARBA" id="ARBA00022500"/>
    </source>
</evidence>
<evidence type="ECO:0000256" key="10">
    <source>
        <dbReference type="RuleBase" id="RU364125"/>
    </source>
</evidence>
<evidence type="ECO:0000256" key="3">
    <source>
        <dbReference type="ARBA" id="ARBA00008281"/>
    </source>
</evidence>
<evidence type="ECO:0000313" key="12">
    <source>
        <dbReference type="Proteomes" id="UP000593802"/>
    </source>
</evidence>
<keyword evidence="4 10" id="KW-1003">Cell membrane</keyword>
<comment type="function">
    <text evidence="1 10">Controls the rotational direction of flagella during chemotaxis.</text>
</comment>
<accession>A0A7I8D8C5</accession>
<evidence type="ECO:0000256" key="9">
    <source>
        <dbReference type="ARBA" id="ARBA00023136"/>
    </source>
</evidence>